<dbReference type="InterPro" id="IPR002355">
    <property type="entry name" value="Cu_oxidase_Cu_BS"/>
</dbReference>
<dbReference type="InterPro" id="IPR011706">
    <property type="entry name" value="Cu-oxidase_C"/>
</dbReference>
<reference evidence="9 10" key="1">
    <citation type="journal article" date="2024" name="Commun. Biol.">
        <title>Comparative genomic analysis of thermophilic fungi reveals convergent evolutionary adaptations and gene losses.</title>
        <authorList>
            <person name="Steindorff A.S."/>
            <person name="Aguilar-Pontes M.V."/>
            <person name="Robinson A.J."/>
            <person name="Andreopoulos B."/>
            <person name="LaButti K."/>
            <person name="Kuo A."/>
            <person name="Mondo S."/>
            <person name="Riley R."/>
            <person name="Otillar R."/>
            <person name="Haridas S."/>
            <person name="Lipzen A."/>
            <person name="Grimwood J."/>
            <person name="Schmutz J."/>
            <person name="Clum A."/>
            <person name="Reid I.D."/>
            <person name="Moisan M.C."/>
            <person name="Butler G."/>
            <person name="Nguyen T.T.M."/>
            <person name="Dewar K."/>
            <person name="Conant G."/>
            <person name="Drula E."/>
            <person name="Henrissat B."/>
            <person name="Hansel C."/>
            <person name="Singer S."/>
            <person name="Hutchinson M.I."/>
            <person name="de Vries R.P."/>
            <person name="Natvig D.O."/>
            <person name="Powell A.J."/>
            <person name="Tsang A."/>
            <person name="Grigoriev I.V."/>
        </authorList>
    </citation>
    <scope>NUCLEOTIDE SEQUENCE [LARGE SCALE GENOMIC DNA]</scope>
    <source>
        <strain evidence="9 10">CBS 494.80</strain>
    </source>
</reference>
<comment type="similarity">
    <text evidence="1">Belongs to the multicopper oxidase family.</text>
</comment>
<evidence type="ECO:0000259" key="7">
    <source>
        <dbReference type="Pfam" id="PF07731"/>
    </source>
</evidence>
<evidence type="ECO:0000256" key="1">
    <source>
        <dbReference type="ARBA" id="ARBA00010609"/>
    </source>
</evidence>
<dbReference type="InterPro" id="IPR033138">
    <property type="entry name" value="Cu_oxidase_CS"/>
</dbReference>
<evidence type="ECO:0000313" key="10">
    <source>
        <dbReference type="Proteomes" id="UP001595075"/>
    </source>
</evidence>
<dbReference type="PROSITE" id="PS00080">
    <property type="entry name" value="MULTICOPPER_OXIDASE2"/>
    <property type="match status" value="1"/>
</dbReference>
<dbReference type="PANTHER" id="PTHR11709">
    <property type="entry name" value="MULTI-COPPER OXIDASE"/>
    <property type="match status" value="1"/>
</dbReference>
<organism evidence="9 10">
    <name type="scientific">Oculimacula yallundae</name>
    <dbReference type="NCBI Taxonomy" id="86028"/>
    <lineage>
        <taxon>Eukaryota</taxon>
        <taxon>Fungi</taxon>
        <taxon>Dikarya</taxon>
        <taxon>Ascomycota</taxon>
        <taxon>Pezizomycotina</taxon>
        <taxon>Leotiomycetes</taxon>
        <taxon>Helotiales</taxon>
        <taxon>Ploettnerulaceae</taxon>
        <taxon>Oculimacula</taxon>
    </lineage>
</organism>
<evidence type="ECO:0000259" key="8">
    <source>
        <dbReference type="Pfam" id="PF07732"/>
    </source>
</evidence>
<dbReference type="InterPro" id="IPR011707">
    <property type="entry name" value="Cu-oxidase-like_N"/>
</dbReference>
<dbReference type="CDD" id="cd13854">
    <property type="entry name" value="CuRO_1_MaLCC_like"/>
    <property type="match status" value="1"/>
</dbReference>
<feature type="domain" description="Plastocyanin-like" evidence="6">
    <location>
        <begin position="198"/>
        <end position="348"/>
    </location>
</feature>
<evidence type="ECO:0000256" key="3">
    <source>
        <dbReference type="ARBA" id="ARBA00023002"/>
    </source>
</evidence>
<dbReference type="Pfam" id="PF07731">
    <property type="entry name" value="Cu-oxidase_2"/>
    <property type="match status" value="1"/>
</dbReference>
<dbReference type="EMBL" id="JAZHXI010000005">
    <property type="protein sequence ID" value="KAL2071553.1"/>
    <property type="molecule type" value="Genomic_DNA"/>
</dbReference>
<dbReference type="InterPro" id="IPR008972">
    <property type="entry name" value="Cupredoxin"/>
</dbReference>
<keyword evidence="5" id="KW-0732">Signal</keyword>
<dbReference type="InterPro" id="IPR001117">
    <property type="entry name" value="Cu-oxidase_2nd"/>
</dbReference>
<dbReference type="PROSITE" id="PS00079">
    <property type="entry name" value="MULTICOPPER_OXIDASE1"/>
    <property type="match status" value="1"/>
</dbReference>
<keyword evidence="4" id="KW-0186">Copper</keyword>
<dbReference type="SUPFAM" id="SSF49503">
    <property type="entry name" value="Cupredoxins"/>
    <property type="match status" value="3"/>
</dbReference>
<evidence type="ECO:0000256" key="5">
    <source>
        <dbReference type="SAM" id="SignalP"/>
    </source>
</evidence>
<dbReference type="CDD" id="cd13901">
    <property type="entry name" value="CuRO_3_MaLCC_like"/>
    <property type="match status" value="1"/>
</dbReference>
<feature type="domain" description="Plastocyanin-like" evidence="7">
    <location>
        <begin position="417"/>
        <end position="545"/>
    </location>
</feature>
<dbReference type="Pfam" id="PF07732">
    <property type="entry name" value="Cu-oxidase_3"/>
    <property type="match status" value="1"/>
</dbReference>
<evidence type="ECO:0000256" key="2">
    <source>
        <dbReference type="ARBA" id="ARBA00022723"/>
    </source>
</evidence>
<dbReference type="CDD" id="cd13880">
    <property type="entry name" value="CuRO_2_MaLCC_like"/>
    <property type="match status" value="1"/>
</dbReference>
<dbReference type="Proteomes" id="UP001595075">
    <property type="component" value="Unassembled WGS sequence"/>
</dbReference>
<gene>
    <name evidence="9" type="ORF">VTL71DRAFT_12788</name>
</gene>
<keyword evidence="3" id="KW-0560">Oxidoreductase</keyword>
<keyword evidence="2" id="KW-0479">Metal-binding</keyword>
<feature type="chain" id="PRO_5046382134" description="Laccase" evidence="5">
    <location>
        <begin position="19"/>
        <end position="581"/>
    </location>
</feature>
<comment type="caution">
    <text evidence="9">The sequence shown here is derived from an EMBL/GenBank/DDBJ whole genome shotgun (WGS) entry which is preliminary data.</text>
</comment>
<evidence type="ECO:0008006" key="11">
    <source>
        <dbReference type="Google" id="ProtNLM"/>
    </source>
</evidence>
<evidence type="ECO:0000313" key="9">
    <source>
        <dbReference type="EMBL" id="KAL2071553.1"/>
    </source>
</evidence>
<sequence>MKTTFATLLAFAASLANAIPFTTHLSPSPLKPRQACENTATSRSCWGNYSIDTDWYETVPETGVTREYWLSVTNTTMAPDGYNRQQVLSFNGTVPGPLIWGNWGDNMIIHVTNNMQHNGTSIHWHGMRQVGTGEFDGVPGVTQCPIAPGETYTYKFQATQYGSTWYHSHFITQYGDGLQGPMIIHGPATANYDEDLGMLHLLDWSHTPASALWDTAKLGGPPTMEGGLINGTNTFNCTGSTDVNCVGGGKKWETVFQAGKKYRIRLINGATDGHFQFSIDGHSLTVIGMDLVPLVPYATDSVVISMGQRYDVIVEANAPSGEYWLRGGWITACATNSNPEDITGIVRYDATSTADPTSTSTVKVSTNCGDEPLASLVPHLAMNVGNISASTVTKEDLAFAFGSHFTWTINSSTLLLDWKKPTMLRVFNNESIFPTEYNVEPVEITTTDPTWAVYVIQDLSGIGITHPIHLHGHDFWVIGQEAGMFNLETSKLNLINPPRRDVASLPGNGYLAMAFKKDNPGSWLMHCHIAWHASQGLAMQFVESERSISATIADTAILTDTCAAWTKYSATEIWAQDDSGI</sequence>
<accession>A0ABR4CNG6</accession>
<dbReference type="PANTHER" id="PTHR11709:SF71">
    <property type="entry name" value="OXIDOREDUCTASE TPCJ"/>
    <property type="match status" value="1"/>
</dbReference>
<feature type="signal peptide" evidence="5">
    <location>
        <begin position="1"/>
        <end position="18"/>
    </location>
</feature>
<dbReference type="InterPro" id="IPR045087">
    <property type="entry name" value="Cu-oxidase_fam"/>
</dbReference>
<protein>
    <recommendedName>
        <fullName evidence="11">Laccase</fullName>
    </recommendedName>
</protein>
<proteinExistence type="inferred from homology"/>
<evidence type="ECO:0000259" key="6">
    <source>
        <dbReference type="Pfam" id="PF00394"/>
    </source>
</evidence>
<name>A0ABR4CNG6_9HELO</name>
<dbReference type="Pfam" id="PF00394">
    <property type="entry name" value="Cu-oxidase"/>
    <property type="match status" value="1"/>
</dbReference>
<dbReference type="Gene3D" id="2.60.40.420">
    <property type="entry name" value="Cupredoxins - blue copper proteins"/>
    <property type="match status" value="3"/>
</dbReference>
<keyword evidence="10" id="KW-1185">Reference proteome</keyword>
<feature type="domain" description="Plastocyanin-like" evidence="8">
    <location>
        <begin position="72"/>
        <end position="187"/>
    </location>
</feature>
<evidence type="ECO:0000256" key="4">
    <source>
        <dbReference type="ARBA" id="ARBA00023008"/>
    </source>
</evidence>